<dbReference type="Proteomes" id="UP001156670">
    <property type="component" value="Unassembled WGS sequence"/>
</dbReference>
<organism evidence="1 2">
    <name type="scientific">Dyella acidisoli</name>
    <dbReference type="NCBI Taxonomy" id="1867834"/>
    <lineage>
        <taxon>Bacteria</taxon>
        <taxon>Pseudomonadati</taxon>
        <taxon>Pseudomonadota</taxon>
        <taxon>Gammaproteobacteria</taxon>
        <taxon>Lysobacterales</taxon>
        <taxon>Rhodanobacteraceae</taxon>
        <taxon>Dyella</taxon>
    </lineage>
</organism>
<evidence type="ECO:0000313" key="1">
    <source>
        <dbReference type="EMBL" id="GLQ93269.1"/>
    </source>
</evidence>
<protein>
    <recommendedName>
        <fullName evidence="3">Fe-S oxidoreductase</fullName>
    </recommendedName>
</protein>
<reference evidence="2" key="1">
    <citation type="journal article" date="2019" name="Int. J. Syst. Evol. Microbiol.">
        <title>The Global Catalogue of Microorganisms (GCM) 10K type strain sequencing project: providing services to taxonomists for standard genome sequencing and annotation.</title>
        <authorList>
            <consortium name="The Broad Institute Genomics Platform"/>
            <consortium name="The Broad Institute Genome Sequencing Center for Infectious Disease"/>
            <person name="Wu L."/>
            <person name="Ma J."/>
        </authorList>
    </citation>
    <scope>NUCLEOTIDE SEQUENCE [LARGE SCALE GENOMIC DNA]</scope>
    <source>
        <strain evidence="2">NBRC 111980</strain>
    </source>
</reference>
<accession>A0ABQ5XNH9</accession>
<name>A0ABQ5XNH9_9GAMM</name>
<dbReference type="RefSeq" id="WP_284320980.1">
    <property type="nucleotide sequence ID" value="NZ_BSOB01000017.1"/>
</dbReference>
<sequence length="63" mass="7196">MAEPISTTREGSLEAPTRHPLDWLNPEFWDRASLDAELERVFNICHGCRRCLSLCHASPRCSI</sequence>
<keyword evidence="2" id="KW-1185">Reference proteome</keyword>
<evidence type="ECO:0000313" key="2">
    <source>
        <dbReference type="Proteomes" id="UP001156670"/>
    </source>
</evidence>
<dbReference type="EMBL" id="BSOB01000017">
    <property type="protein sequence ID" value="GLQ93269.1"/>
    <property type="molecule type" value="Genomic_DNA"/>
</dbReference>
<comment type="caution">
    <text evidence="1">The sequence shown here is derived from an EMBL/GenBank/DDBJ whole genome shotgun (WGS) entry which is preliminary data.</text>
</comment>
<proteinExistence type="predicted"/>
<gene>
    <name evidence="1" type="ORF">GCM10007901_22200</name>
</gene>
<evidence type="ECO:0008006" key="3">
    <source>
        <dbReference type="Google" id="ProtNLM"/>
    </source>
</evidence>